<proteinExistence type="predicted"/>
<name>A0A9N9XQH9_PHYSR</name>
<feature type="region of interest" description="Disordered" evidence="1">
    <location>
        <begin position="105"/>
        <end position="129"/>
    </location>
</feature>
<dbReference type="Pfam" id="PF03670">
    <property type="entry name" value="UPF0184"/>
    <property type="match status" value="1"/>
</dbReference>
<protein>
    <submittedName>
        <fullName evidence="2">Uncharacterized protein</fullName>
    </submittedName>
</protein>
<gene>
    <name evidence="2" type="ORF">PHYEVI_LOCUS9772</name>
</gene>
<dbReference type="InterPro" id="IPR005374">
    <property type="entry name" value="BBLN_eukaryota"/>
</dbReference>
<keyword evidence="3" id="KW-1185">Reference proteome</keyword>
<sequence>MGEKIVPPKENQDKQAYDLSEMLNGISENPTEGEDNVNSNSGNGGDGEEEQDDIDIYEGMSPEEFAALDNQLDALNSALDDIEQKNDSIHAQLVQLLTANREIRQQLQQANSENTNDGSDQNQAKEPKQ</sequence>
<dbReference type="PANTHER" id="PTHR34344">
    <property type="entry name" value="UPF0184 PROTEIN C9ORF16"/>
    <property type="match status" value="1"/>
</dbReference>
<feature type="region of interest" description="Disordered" evidence="1">
    <location>
        <begin position="1"/>
        <end position="60"/>
    </location>
</feature>
<dbReference type="EMBL" id="OU900099">
    <property type="protein sequence ID" value="CAG9863486.1"/>
    <property type="molecule type" value="Genomic_DNA"/>
</dbReference>
<reference evidence="2" key="1">
    <citation type="submission" date="2022-01" db="EMBL/GenBank/DDBJ databases">
        <authorList>
            <person name="King R."/>
        </authorList>
    </citation>
    <scope>NUCLEOTIDE SEQUENCE</scope>
</reference>
<feature type="compositionally biased region" description="Polar residues" evidence="1">
    <location>
        <begin position="105"/>
        <end position="122"/>
    </location>
</feature>
<evidence type="ECO:0000313" key="2">
    <source>
        <dbReference type="EMBL" id="CAG9863486.1"/>
    </source>
</evidence>
<dbReference type="Proteomes" id="UP001153712">
    <property type="component" value="Chromosome 6"/>
</dbReference>
<dbReference type="PANTHER" id="PTHR34344:SF1">
    <property type="entry name" value="BUBLIN COILED-COIL PROTEIN"/>
    <property type="match status" value="1"/>
</dbReference>
<accession>A0A9N9XQH9</accession>
<evidence type="ECO:0000313" key="3">
    <source>
        <dbReference type="Proteomes" id="UP001153712"/>
    </source>
</evidence>
<feature type="compositionally biased region" description="Basic and acidic residues" evidence="1">
    <location>
        <begin position="1"/>
        <end position="16"/>
    </location>
</feature>
<dbReference type="AlphaFoldDB" id="A0A9N9XQH9"/>
<dbReference type="OrthoDB" id="10050612at2759"/>
<feature type="compositionally biased region" description="Acidic residues" evidence="1">
    <location>
        <begin position="46"/>
        <end position="56"/>
    </location>
</feature>
<evidence type="ECO:0000256" key="1">
    <source>
        <dbReference type="SAM" id="MobiDB-lite"/>
    </source>
</evidence>
<organism evidence="2 3">
    <name type="scientific">Phyllotreta striolata</name>
    <name type="common">Striped flea beetle</name>
    <name type="synonym">Crioceris striolata</name>
    <dbReference type="NCBI Taxonomy" id="444603"/>
    <lineage>
        <taxon>Eukaryota</taxon>
        <taxon>Metazoa</taxon>
        <taxon>Ecdysozoa</taxon>
        <taxon>Arthropoda</taxon>
        <taxon>Hexapoda</taxon>
        <taxon>Insecta</taxon>
        <taxon>Pterygota</taxon>
        <taxon>Neoptera</taxon>
        <taxon>Endopterygota</taxon>
        <taxon>Coleoptera</taxon>
        <taxon>Polyphaga</taxon>
        <taxon>Cucujiformia</taxon>
        <taxon>Chrysomeloidea</taxon>
        <taxon>Chrysomelidae</taxon>
        <taxon>Galerucinae</taxon>
        <taxon>Alticini</taxon>
        <taxon>Phyllotreta</taxon>
    </lineage>
</organism>